<evidence type="ECO:0000259" key="3">
    <source>
        <dbReference type="Pfam" id="PF01814"/>
    </source>
</evidence>
<dbReference type="PANTHER" id="PTHR34598:SF1">
    <property type="entry name" value="PUTATIVE (AFU_ORTHOLOGUE AFUA_3G13140)-RELATED"/>
    <property type="match status" value="1"/>
</dbReference>
<dbReference type="InterPro" id="IPR044053">
    <property type="entry name" value="AsaB-like"/>
</dbReference>
<evidence type="ECO:0000256" key="1">
    <source>
        <dbReference type="ARBA" id="ARBA00023604"/>
    </source>
</evidence>
<evidence type="ECO:0000256" key="2">
    <source>
        <dbReference type="SAM" id="MobiDB-lite"/>
    </source>
</evidence>
<accession>A0A232LVH8</accession>
<name>A0A232LVH8_9EURO</name>
<dbReference type="GO" id="GO:0016491">
    <property type="term" value="F:oxidoreductase activity"/>
    <property type="evidence" value="ECO:0007669"/>
    <property type="project" value="InterPro"/>
</dbReference>
<reference evidence="4 5" key="1">
    <citation type="journal article" date="2015" name="Environ. Microbiol.">
        <title>Metagenome sequence of Elaphomyces granulatus from sporocarp tissue reveals Ascomycota ectomycorrhizal fingerprints of genome expansion and a Proteobacteria-rich microbiome.</title>
        <authorList>
            <person name="Quandt C.A."/>
            <person name="Kohler A."/>
            <person name="Hesse C.N."/>
            <person name="Sharpton T.J."/>
            <person name="Martin F."/>
            <person name="Spatafora J.W."/>
        </authorList>
    </citation>
    <scope>NUCLEOTIDE SEQUENCE [LARGE SCALE GENOMIC DNA]</scope>
    <source>
        <strain evidence="4 5">OSC145934</strain>
    </source>
</reference>
<dbReference type="OrthoDB" id="412788at2759"/>
<dbReference type="Pfam" id="PF01814">
    <property type="entry name" value="Hemerythrin"/>
    <property type="match status" value="1"/>
</dbReference>
<protein>
    <recommendedName>
        <fullName evidence="3">Hemerythrin-like domain-containing protein</fullName>
    </recommendedName>
</protein>
<feature type="domain" description="Hemerythrin-like" evidence="3">
    <location>
        <begin position="292"/>
        <end position="409"/>
    </location>
</feature>
<comment type="caution">
    <text evidence="4">The sequence shown here is derived from an EMBL/GenBank/DDBJ whole genome shotgun (WGS) entry which is preliminary data.</text>
</comment>
<dbReference type="EMBL" id="NPHW01004298">
    <property type="protein sequence ID" value="OXV08143.1"/>
    <property type="molecule type" value="Genomic_DNA"/>
</dbReference>
<dbReference type="InterPro" id="IPR012312">
    <property type="entry name" value="Hemerythrin-like"/>
</dbReference>
<feature type="region of interest" description="Disordered" evidence="2">
    <location>
        <begin position="121"/>
        <end position="140"/>
    </location>
</feature>
<dbReference type="AlphaFoldDB" id="A0A232LVH8"/>
<evidence type="ECO:0000313" key="5">
    <source>
        <dbReference type="Proteomes" id="UP000243515"/>
    </source>
</evidence>
<sequence>YIPRGSVEAELTFFSSPEDGSAPFHYVEDPPEGQPKHNYGIVQHKVQVDDIRGDENEYNLDKDAFDTVRNVASTTTYLTFNSDEEVQKLYYPEVEQLLLEKVSGAHRVILFDHTIRRQDPEAKRQPVMRAHSDQTDRAAETRVRLHVPNQKDAEELLKGRYRIINVWRPLNGAVQSFPLAIASAVSVQDSDLMPVEHRYPNRNGEIIGVKYNPNLRWKYWSGMSNDERLLLKCSDTKNGVGQRVPHTAFVDPRTPEGAKPRESIEVRALVFGQHFVQIRFFAAAASENMPRITDAIKKDHRELEAYYNTIVKSGDPDQQTRFQNQFTWELARHSISEELVVYPAFERYLKGGSAIAEKDRHEHQIVKEKLKTFQNMKCTDPNFIPRLKSLMDDLSKHILEEERDDLPRLDNALTSRESESLSNQFERTKMFVPTRSHPMAPDKPPFETAVGLMAAPIDRLADIFRKFPEEL</sequence>
<dbReference type="PANTHER" id="PTHR34598">
    <property type="entry name" value="BLL6449 PROTEIN"/>
    <property type="match status" value="1"/>
</dbReference>
<dbReference type="Gene3D" id="1.20.120.520">
    <property type="entry name" value="nmb1532 protein domain like"/>
    <property type="match status" value="1"/>
</dbReference>
<evidence type="ECO:0000313" key="4">
    <source>
        <dbReference type="EMBL" id="OXV08143.1"/>
    </source>
</evidence>
<comment type="similarity">
    <text evidence="1">Belongs to the asaB hydroxylase/desaturase family.</text>
</comment>
<organism evidence="4 5">
    <name type="scientific">Elaphomyces granulatus</name>
    <dbReference type="NCBI Taxonomy" id="519963"/>
    <lineage>
        <taxon>Eukaryota</taxon>
        <taxon>Fungi</taxon>
        <taxon>Dikarya</taxon>
        <taxon>Ascomycota</taxon>
        <taxon>Pezizomycotina</taxon>
        <taxon>Eurotiomycetes</taxon>
        <taxon>Eurotiomycetidae</taxon>
        <taxon>Eurotiales</taxon>
        <taxon>Elaphomycetaceae</taxon>
        <taxon>Elaphomyces</taxon>
    </lineage>
</organism>
<dbReference type="NCBIfam" id="NF041278">
    <property type="entry name" value="CmcJ_NvfI_EfuI"/>
    <property type="match status" value="1"/>
</dbReference>
<gene>
    <name evidence="4" type="ORF">Egran_04090</name>
</gene>
<keyword evidence="5" id="KW-1185">Reference proteome</keyword>
<dbReference type="Proteomes" id="UP000243515">
    <property type="component" value="Unassembled WGS sequence"/>
</dbReference>
<proteinExistence type="inferred from homology"/>
<feature type="non-terminal residue" evidence="4">
    <location>
        <position position="1"/>
    </location>
</feature>